<evidence type="ECO:0000256" key="1">
    <source>
        <dbReference type="SAM" id="MobiDB-lite"/>
    </source>
</evidence>
<keyword evidence="2" id="KW-1133">Transmembrane helix</keyword>
<keyword evidence="2" id="KW-0472">Membrane</keyword>
<comment type="caution">
    <text evidence="3">The sequence shown here is derived from an EMBL/GenBank/DDBJ whole genome shotgun (WGS) entry which is preliminary data.</text>
</comment>
<feature type="region of interest" description="Disordered" evidence="1">
    <location>
        <begin position="346"/>
        <end position="365"/>
    </location>
</feature>
<evidence type="ECO:0000313" key="4">
    <source>
        <dbReference type="Proteomes" id="UP001140560"/>
    </source>
</evidence>
<keyword evidence="4" id="KW-1185">Reference proteome</keyword>
<reference evidence="3" key="1">
    <citation type="submission" date="2022-10" db="EMBL/GenBank/DDBJ databases">
        <title>Tapping the CABI collections for fungal endophytes: first genome assemblies for Collariella, Neodidymelliopsis, Ascochyta clinopodiicola, Didymella pomorum, Didymosphaeria variabile, Neocosmospora piperis and Neocucurbitaria cava.</title>
        <authorList>
            <person name="Hill R."/>
        </authorList>
    </citation>
    <scope>NUCLEOTIDE SEQUENCE</scope>
    <source>
        <strain evidence="3">IMI 356814</strain>
    </source>
</reference>
<dbReference type="EMBL" id="JAPEUY010000021">
    <property type="protein sequence ID" value="KAJ4362496.1"/>
    <property type="molecule type" value="Genomic_DNA"/>
</dbReference>
<gene>
    <name evidence="3" type="ORF">N0V83_010590</name>
</gene>
<feature type="transmembrane region" description="Helical" evidence="2">
    <location>
        <begin position="144"/>
        <end position="165"/>
    </location>
</feature>
<feature type="region of interest" description="Disordered" evidence="1">
    <location>
        <begin position="178"/>
        <end position="318"/>
    </location>
</feature>
<dbReference type="Proteomes" id="UP001140560">
    <property type="component" value="Unassembled WGS sequence"/>
</dbReference>
<dbReference type="OrthoDB" id="5411141at2759"/>
<feature type="region of interest" description="Disordered" evidence="1">
    <location>
        <begin position="53"/>
        <end position="90"/>
    </location>
</feature>
<evidence type="ECO:0000313" key="3">
    <source>
        <dbReference type="EMBL" id="KAJ4362496.1"/>
    </source>
</evidence>
<feature type="region of interest" description="Disordered" evidence="1">
    <location>
        <begin position="399"/>
        <end position="460"/>
    </location>
</feature>
<feature type="compositionally biased region" description="Polar residues" evidence="1">
    <location>
        <begin position="247"/>
        <end position="262"/>
    </location>
</feature>
<feature type="compositionally biased region" description="Polar residues" evidence="1">
    <location>
        <begin position="405"/>
        <end position="415"/>
    </location>
</feature>
<evidence type="ECO:0000256" key="2">
    <source>
        <dbReference type="SAM" id="Phobius"/>
    </source>
</evidence>
<feature type="compositionally biased region" description="Polar residues" evidence="1">
    <location>
        <begin position="220"/>
        <end position="230"/>
    </location>
</feature>
<accession>A0A9W8XYV6</accession>
<feature type="compositionally biased region" description="Low complexity" evidence="1">
    <location>
        <begin position="73"/>
        <end position="86"/>
    </location>
</feature>
<sequence>MPAPRRRGVYDTVEYVVVERNGVRDEVQVRGIELEEPTATVDRIVRRSFTRRTNSTPTDLDDDSDNEDDYDTTTRTTPTTPTLTMPAGPPPLLITMTLSETRATADALADTNPTETIIVSLSPPPRSPPHGDREGRISQTTEHLLIAAGSIGATIVIVMIVLGLYTMRKRGLTFRDVLQQGKRRMRRGPPPPPKYGMDNKQSYEDDYTYSKPLPAALASRSGSLSTQTPLQALGRSDSFGQRGLERNGSTNKSFYNDTPSRQNSHRRDISATPSSPILPIQNMRRSDTTRNTRSLIGDEEQLRYSDPPRQQAPLPPPPTFRQFLSNRPSISQRPGIGGAFMSRFSWTNSNAPQTPHDPSRDTVAQPIGRDSFMTQRSSVPRFRTVDSWVNQQSNRVEEQRLKQQFRMTQSSTSSAEGDDVDEVPEMPAVPEKMKSKSAASGGGLAGKDIRHHQRHDTTTTVQTAPIFKAHPGTEVRFSVRSTVPSEVLDMGRKNAAL</sequence>
<dbReference type="AlphaFoldDB" id="A0A9W8XYV6"/>
<feature type="compositionally biased region" description="Acidic residues" evidence="1">
    <location>
        <begin position="59"/>
        <end position="71"/>
    </location>
</feature>
<name>A0A9W8XYV6_9PLEO</name>
<keyword evidence="2" id="KW-0812">Transmembrane</keyword>
<organism evidence="3 4">
    <name type="scientific">Neocucurbitaria cava</name>
    <dbReference type="NCBI Taxonomy" id="798079"/>
    <lineage>
        <taxon>Eukaryota</taxon>
        <taxon>Fungi</taxon>
        <taxon>Dikarya</taxon>
        <taxon>Ascomycota</taxon>
        <taxon>Pezizomycotina</taxon>
        <taxon>Dothideomycetes</taxon>
        <taxon>Pleosporomycetidae</taxon>
        <taxon>Pleosporales</taxon>
        <taxon>Pleosporineae</taxon>
        <taxon>Cucurbitariaceae</taxon>
        <taxon>Neocucurbitaria</taxon>
    </lineage>
</organism>
<protein>
    <submittedName>
        <fullName evidence="3">Uncharacterized protein</fullName>
    </submittedName>
</protein>
<proteinExistence type="predicted"/>